<keyword evidence="11" id="KW-1185">Reference proteome</keyword>
<dbReference type="GO" id="GO:0016125">
    <property type="term" value="P:sterol metabolic process"/>
    <property type="evidence" value="ECO:0007669"/>
    <property type="project" value="TreeGrafter"/>
</dbReference>
<dbReference type="EMBL" id="WJXA01000010">
    <property type="protein sequence ID" value="KAF7130828.1"/>
    <property type="molecule type" value="Genomic_DNA"/>
</dbReference>
<evidence type="ECO:0000256" key="2">
    <source>
        <dbReference type="ARBA" id="ARBA00004370"/>
    </source>
</evidence>
<keyword evidence="7" id="KW-0408">Iron</keyword>
<evidence type="ECO:0000313" key="11">
    <source>
        <dbReference type="Proteomes" id="UP000626092"/>
    </source>
</evidence>
<dbReference type="OrthoDB" id="1372046at2759"/>
<evidence type="ECO:0000256" key="6">
    <source>
        <dbReference type="ARBA" id="ARBA00023002"/>
    </source>
</evidence>
<sequence length="141" mass="15732">MDTFAHCHFVNYWENKDIVLVFPLVKHFTFLLACRLLMSAEDPNLVAILENAVKFVLKGAFSIPIDLPGTPLNHAMKASSLIQKELLVIIKQWTIELATGMTSPTQDILSHMLSTSDDNGTFMDEVDVANKMFGLLIGSHE</sequence>
<dbReference type="GO" id="GO:0005506">
    <property type="term" value="F:iron ion binding"/>
    <property type="evidence" value="ECO:0007669"/>
    <property type="project" value="InterPro"/>
</dbReference>
<protein>
    <recommendedName>
        <fullName evidence="12">Cytochrome P450</fullName>
    </recommendedName>
</protein>
<evidence type="ECO:0000256" key="3">
    <source>
        <dbReference type="ARBA" id="ARBA00010617"/>
    </source>
</evidence>
<evidence type="ECO:0000256" key="5">
    <source>
        <dbReference type="ARBA" id="ARBA00022723"/>
    </source>
</evidence>
<dbReference type="GO" id="GO:0020037">
    <property type="term" value="F:heme binding"/>
    <property type="evidence" value="ECO:0007669"/>
    <property type="project" value="InterPro"/>
</dbReference>
<dbReference type="PANTHER" id="PTHR24286">
    <property type="entry name" value="CYTOCHROME P450 26"/>
    <property type="match status" value="1"/>
</dbReference>
<evidence type="ECO:0000256" key="7">
    <source>
        <dbReference type="ARBA" id="ARBA00023004"/>
    </source>
</evidence>
<evidence type="ECO:0000313" key="10">
    <source>
        <dbReference type="EMBL" id="KAF7130828.1"/>
    </source>
</evidence>
<keyword evidence="8" id="KW-0503">Monooxygenase</keyword>
<keyword evidence="6" id="KW-0560">Oxidoreductase</keyword>
<dbReference type="GO" id="GO:0016020">
    <property type="term" value="C:membrane"/>
    <property type="evidence" value="ECO:0007669"/>
    <property type="project" value="UniProtKB-SubCell"/>
</dbReference>
<keyword evidence="5" id="KW-0479">Metal-binding</keyword>
<evidence type="ECO:0000256" key="4">
    <source>
        <dbReference type="ARBA" id="ARBA00022617"/>
    </source>
</evidence>
<proteinExistence type="inferred from homology"/>
<dbReference type="GO" id="GO:0016705">
    <property type="term" value="F:oxidoreductase activity, acting on paired donors, with incorporation or reduction of molecular oxygen"/>
    <property type="evidence" value="ECO:0007669"/>
    <property type="project" value="InterPro"/>
</dbReference>
<organism evidence="10 11">
    <name type="scientific">Rhododendron simsii</name>
    <name type="common">Sims's rhododendron</name>
    <dbReference type="NCBI Taxonomy" id="118357"/>
    <lineage>
        <taxon>Eukaryota</taxon>
        <taxon>Viridiplantae</taxon>
        <taxon>Streptophyta</taxon>
        <taxon>Embryophyta</taxon>
        <taxon>Tracheophyta</taxon>
        <taxon>Spermatophyta</taxon>
        <taxon>Magnoliopsida</taxon>
        <taxon>eudicotyledons</taxon>
        <taxon>Gunneridae</taxon>
        <taxon>Pentapetalae</taxon>
        <taxon>asterids</taxon>
        <taxon>Ericales</taxon>
        <taxon>Ericaceae</taxon>
        <taxon>Ericoideae</taxon>
        <taxon>Rhodoreae</taxon>
        <taxon>Rhododendron</taxon>
    </lineage>
</organism>
<evidence type="ECO:0000256" key="8">
    <source>
        <dbReference type="ARBA" id="ARBA00023033"/>
    </source>
</evidence>
<keyword evidence="4" id="KW-0349">Heme</keyword>
<dbReference type="Proteomes" id="UP000626092">
    <property type="component" value="Unassembled WGS sequence"/>
</dbReference>
<keyword evidence="9" id="KW-0472">Membrane</keyword>
<evidence type="ECO:0000256" key="9">
    <source>
        <dbReference type="ARBA" id="ARBA00023136"/>
    </source>
</evidence>
<dbReference type="InterPro" id="IPR036396">
    <property type="entry name" value="Cyt_P450_sf"/>
</dbReference>
<reference evidence="10" key="1">
    <citation type="submission" date="2019-11" db="EMBL/GenBank/DDBJ databases">
        <authorList>
            <person name="Liu Y."/>
            <person name="Hou J."/>
            <person name="Li T.-Q."/>
            <person name="Guan C.-H."/>
            <person name="Wu X."/>
            <person name="Wu H.-Z."/>
            <person name="Ling F."/>
            <person name="Zhang R."/>
            <person name="Shi X.-G."/>
            <person name="Ren J.-P."/>
            <person name="Chen E.-F."/>
            <person name="Sun J.-M."/>
        </authorList>
    </citation>
    <scope>NUCLEOTIDE SEQUENCE</scope>
    <source>
        <strain evidence="10">Adult_tree_wgs_1</strain>
        <tissue evidence="10">Leaves</tissue>
    </source>
</reference>
<comment type="caution">
    <text evidence="10">The sequence shown here is derived from an EMBL/GenBank/DDBJ whole genome shotgun (WGS) entry which is preliminary data.</text>
</comment>
<comment type="subcellular location">
    <subcellularLocation>
        <location evidence="2">Membrane</location>
    </subcellularLocation>
</comment>
<comment type="cofactor">
    <cofactor evidence="1">
        <name>heme</name>
        <dbReference type="ChEBI" id="CHEBI:30413"/>
    </cofactor>
</comment>
<name>A0A834LB13_RHOSS</name>
<evidence type="ECO:0000256" key="1">
    <source>
        <dbReference type="ARBA" id="ARBA00001971"/>
    </source>
</evidence>
<dbReference type="SUPFAM" id="SSF48264">
    <property type="entry name" value="Cytochrome P450"/>
    <property type="match status" value="1"/>
</dbReference>
<accession>A0A834LB13</accession>
<dbReference type="AlphaFoldDB" id="A0A834LB13"/>
<comment type="similarity">
    <text evidence="3">Belongs to the cytochrome P450 family.</text>
</comment>
<dbReference type="GO" id="GO:0004497">
    <property type="term" value="F:monooxygenase activity"/>
    <property type="evidence" value="ECO:0007669"/>
    <property type="project" value="UniProtKB-KW"/>
</dbReference>
<gene>
    <name evidence="10" type="ORF">RHSIM_Rhsim10G0045500</name>
</gene>
<dbReference type="Gene3D" id="1.10.630.10">
    <property type="entry name" value="Cytochrome P450"/>
    <property type="match status" value="1"/>
</dbReference>
<dbReference type="PANTHER" id="PTHR24286:SF349">
    <property type="entry name" value="CYTOCHROME P450 716A1-RELATED"/>
    <property type="match status" value="1"/>
</dbReference>
<evidence type="ECO:0008006" key="12">
    <source>
        <dbReference type="Google" id="ProtNLM"/>
    </source>
</evidence>